<proteinExistence type="predicted"/>
<sequence length="99" mass="10880">DRITLAEELKHTCSKDLPSVTEDISSGPVQVHPCEQHKLTQAGLQTMQPGLHLTTDERTNISLDIELSAAEKAPESFVSLSREQPREQCRASDVFVVPG</sequence>
<accession>A0A1B6GPQ7</accession>
<gene>
    <name evidence="1" type="ORF">g.48452</name>
</gene>
<dbReference type="EMBL" id="GECZ01005362">
    <property type="protein sequence ID" value="JAS64407.1"/>
    <property type="molecule type" value="Transcribed_RNA"/>
</dbReference>
<feature type="non-terminal residue" evidence="1">
    <location>
        <position position="99"/>
    </location>
</feature>
<feature type="non-terminal residue" evidence="1">
    <location>
        <position position="1"/>
    </location>
</feature>
<reference evidence="1" key="1">
    <citation type="submission" date="2015-11" db="EMBL/GenBank/DDBJ databases">
        <title>De novo transcriptome assembly of four potential Pierce s Disease insect vectors from Arizona vineyards.</title>
        <authorList>
            <person name="Tassone E.E."/>
        </authorList>
    </citation>
    <scope>NUCLEOTIDE SEQUENCE</scope>
</reference>
<protein>
    <submittedName>
        <fullName evidence="1">Uncharacterized protein</fullName>
    </submittedName>
</protein>
<dbReference type="AlphaFoldDB" id="A0A1B6GPQ7"/>
<name>A0A1B6GPQ7_9HEMI</name>
<organism evidence="1">
    <name type="scientific">Cuerna arida</name>
    <dbReference type="NCBI Taxonomy" id="1464854"/>
    <lineage>
        <taxon>Eukaryota</taxon>
        <taxon>Metazoa</taxon>
        <taxon>Ecdysozoa</taxon>
        <taxon>Arthropoda</taxon>
        <taxon>Hexapoda</taxon>
        <taxon>Insecta</taxon>
        <taxon>Pterygota</taxon>
        <taxon>Neoptera</taxon>
        <taxon>Paraneoptera</taxon>
        <taxon>Hemiptera</taxon>
        <taxon>Auchenorrhyncha</taxon>
        <taxon>Membracoidea</taxon>
        <taxon>Cicadellidae</taxon>
        <taxon>Cicadellinae</taxon>
        <taxon>Proconiini</taxon>
        <taxon>Cuerna</taxon>
    </lineage>
</organism>
<evidence type="ECO:0000313" key="1">
    <source>
        <dbReference type="EMBL" id="JAS64407.1"/>
    </source>
</evidence>